<gene>
    <name evidence="3" type="ORF">LX16_0496</name>
</gene>
<evidence type="ECO:0000313" key="3">
    <source>
        <dbReference type="EMBL" id="TWJ14804.1"/>
    </source>
</evidence>
<dbReference type="Proteomes" id="UP000321617">
    <property type="component" value="Unassembled WGS sequence"/>
</dbReference>
<feature type="transmembrane region" description="Helical" evidence="2">
    <location>
        <begin position="26"/>
        <end position="46"/>
    </location>
</feature>
<feature type="region of interest" description="Disordered" evidence="1">
    <location>
        <begin position="1"/>
        <end position="21"/>
    </location>
</feature>
<sequence>MAENRDDESTARPSGTDPERRRAARIATLVAVPVTVLAGIGAFSLIGSAAEDGAVPDAGPVMTEPVELTVPDMTEDEFEVCRALVTEVPAEVLEQPQRPVTGGDGAAEVGAAWGDPAVTMVCGVEPVEVAVDAQVYRLGETCWSVAESKDASVWTTVDRRQPVEVTVPAGLDSPGQAVQALSKAVAAKVPAAEEGVPTGCSG</sequence>
<evidence type="ECO:0000256" key="2">
    <source>
        <dbReference type="SAM" id="Phobius"/>
    </source>
</evidence>
<dbReference type="Pfam" id="PF12028">
    <property type="entry name" value="DUF3515"/>
    <property type="match status" value="1"/>
</dbReference>
<keyword evidence="2" id="KW-0472">Membrane</keyword>
<comment type="caution">
    <text evidence="3">The sequence shown here is derived from an EMBL/GenBank/DDBJ whole genome shotgun (WGS) entry which is preliminary data.</text>
</comment>
<organism evidence="3 4">
    <name type="scientific">Stackebrandtia albiflava</name>
    <dbReference type="NCBI Taxonomy" id="406432"/>
    <lineage>
        <taxon>Bacteria</taxon>
        <taxon>Bacillati</taxon>
        <taxon>Actinomycetota</taxon>
        <taxon>Actinomycetes</taxon>
        <taxon>Glycomycetales</taxon>
        <taxon>Glycomycetaceae</taxon>
        <taxon>Stackebrandtia</taxon>
    </lineage>
</organism>
<dbReference type="EMBL" id="VLLL01000005">
    <property type="protein sequence ID" value="TWJ14804.1"/>
    <property type="molecule type" value="Genomic_DNA"/>
</dbReference>
<dbReference type="RefSeq" id="WP_158645454.1">
    <property type="nucleotide sequence ID" value="NZ_BAABIJ010000001.1"/>
</dbReference>
<evidence type="ECO:0000313" key="4">
    <source>
        <dbReference type="Proteomes" id="UP000321617"/>
    </source>
</evidence>
<name>A0A562VAB1_9ACTN</name>
<evidence type="ECO:0000256" key="1">
    <source>
        <dbReference type="SAM" id="MobiDB-lite"/>
    </source>
</evidence>
<dbReference type="AlphaFoldDB" id="A0A562VAB1"/>
<proteinExistence type="predicted"/>
<dbReference type="InterPro" id="IPR021903">
    <property type="entry name" value="DUF3515"/>
</dbReference>
<reference evidence="3 4" key="1">
    <citation type="journal article" date="2013" name="Stand. Genomic Sci.">
        <title>Genomic Encyclopedia of Type Strains, Phase I: The one thousand microbial genomes (KMG-I) project.</title>
        <authorList>
            <person name="Kyrpides N.C."/>
            <person name="Woyke T."/>
            <person name="Eisen J.A."/>
            <person name="Garrity G."/>
            <person name="Lilburn T.G."/>
            <person name="Beck B.J."/>
            <person name="Whitman W.B."/>
            <person name="Hugenholtz P."/>
            <person name="Klenk H.P."/>
        </authorList>
    </citation>
    <scope>NUCLEOTIDE SEQUENCE [LARGE SCALE GENOMIC DNA]</scope>
    <source>
        <strain evidence="3 4">DSM 45044</strain>
    </source>
</reference>
<protein>
    <submittedName>
        <fullName evidence="3">Uncharacterized protein DUF3515</fullName>
    </submittedName>
</protein>
<keyword evidence="2" id="KW-1133">Transmembrane helix</keyword>
<keyword evidence="4" id="KW-1185">Reference proteome</keyword>
<keyword evidence="2" id="KW-0812">Transmembrane</keyword>
<dbReference type="OrthoDB" id="3213819at2"/>
<accession>A0A562VAB1</accession>